<accession>A0A1C3EEZ4</accession>
<comment type="function">
    <text evidence="4">Required for maturation of urease via the functional incorporation of the urease nickel metallocenter.</text>
</comment>
<dbReference type="EMBL" id="LYBM01000029">
    <property type="protein sequence ID" value="ODA31808.1"/>
    <property type="molecule type" value="Genomic_DNA"/>
</dbReference>
<dbReference type="PANTHER" id="PTHR33643:SF1">
    <property type="entry name" value="UREASE ACCESSORY PROTEIN D"/>
    <property type="match status" value="1"/>
</dbReference>
<evidence type="ECO:0000313" key="5">
    <source>
        <dbReference type="EMBL" id="ODA31808.1"/>
    </source>
</evidence>
<dbReference type="PANTHER" id="PTHR33643">
    <property type="entry name" value="UREASE ACCESSORY PROTEIN D"/>
    <property type="match status" value="1"/>
</dbReference>
<protein>
    <recommendedName>
        <fullName evidence="4">Urease accessory protein UreD</fullName>
    </recommendedName>
</protein>
<dbReference type="STRING" id="1080227.A8L45_15035"/>
<dbReference type="Pfam" id="PF01774">
    <property type="entry name" value="UreD"/>
    <property type="match status" value="1"/>
</dbReference>
<dbReference type="InterPro" id="IPR002669">
    <property type="entry name" value="UreD"/>
</dbReference>
<keyword evidence="2 4" id="KW-0996">Nickel insertion</keyword>
<gene>
    <name evidence="4" type="primary">ureD</name>
    <name evidence="5" type="ORF">A8L45_15035</name>
</gene>
<dbReference type="OrthoDB" id="9798842at2"/>
<keyword evidence="4" id="KW-0963">Cytoplasm</keyword>
<dbReference type="Proteomes" id="UP000094936">
    <property type="component" value="Unassembled WGS sequence"/>
</dbReference>
<evidence type="ECO:0000256" key="2">
    <source>
        <dbReference type="ARBA" id="ARBA00022988"/>
    </source>
</evidence>
<comment type="similarity">
    <text evidence="1 4">Belongs to the UreD family.</text>
</comment>
<keyword evidence="3 4" id="KW-0143">Chaperone</keyword>
<dbReference type="AlphaFoldDB" id="A0A1C3EEZ4"/>
<comment type="subcellular location">
    <subcellularLocation>
        <location evidence="4">Cytoplasm</location>
    </subcellularLocation>
</comment>
<evidence type="ECO:0000313" key="6">
    <source>
        <dbReference type="Proteomes" id="UP000094936"/>
    </source>
</evidence>
<comment type="caution">
    <text evidence="5">The sequence shown here is derived from an EMBL/GenBank/DDBJ whole genome shotgun (WGS) entry which is preliminary data.</text>
</comment>
<dbReference type="HAMAP" id="MF_01384">
    <property type="entry name" value="UreD"/>
    <property type="match status" value="1"/>
</dbReference>
<evidence type="ECO:0000256" key="1">
    <source>
        <dbReference type="ARBA" id="ARBA00007177"/>
    </source>
</evidence>
<proteinExistence type="inferred from homology"/>
<sequence>MSPDGWRAELELDFADRGDKTVLKKYHHRGPLAVQRPLYPEGGICHVYLLHPPGGVVGGDQLFFNSRTEKGAHSLLTTPGATRFYRSGGKVASLRQTFVVDKDAIMEWLPLENIAFPGTRLDIDTDIHIQSGGCFFGWDIWSVGRPANGDVFEKGLIKGTSRIYIDERLVLSERMRIGEGLAVGQAAGMRDFPITATAYIVCDEGEKLCSQWQEIFESQKDHEDFDNVVMGATYIDGLTVVRGLANDVESMFRVLTRVWQLTRGHWKGETPGVPRIWLV</sequence>
<evidence type="ECO:0000256" key="4">
    <source>
        <dbReference type="HAMAP-Rule" id="MF_01384"/>
    </source>
</evidence>
<name>A0A1C3EEZ4_9GAMM</name>
<organism evidence="5 6">
    <name type="scientific">Veronia pacifica</name>
    <dbReference type="NCBI Taxonomy" id="1080227"/>
    <lineage>
        <taxon>Bacteria</taxon>
        <taxon>Pseudomonadati</taxon>
        <taxon>Pseudomonadota</taxon>
        <taxon>Gammaproteobacteria</taxon>
        <taxon>Vibrionales</taxon>
        <taxon>Vibrionaceae</taxon>
        <taxon>Veronia</taxon>
    </lineage>
</organism>
<dbReference type="GO" id="GO:0016151">
    <property type="term" value="F:nickel cation binding"/>
    <property type="evidence" value="ECO:0007669"/>
    <property type="project" value="UniProtKB-UniRule"/>
</dbReference>
<reference evidence="5 6" key="1">
    <citation type="submission" date="2016-05" db="EMBL/GenBank/DDBJ databases">
        <title>Genomic Taxonomy of the Vibrionaceae.</title>
        <authorList>
            <person name="Gomez-Gil B."/>
            <person name="Enciso-Ibarra J."/>
        </authorList>
    </citation>
    <scope>NUCLEOTIDE SEQUENCE [LARGE SCALE GENOMIC DNA]</scope>
    <source>
        <strain evidence="5 6">CAIM 1920</strain>
    </source>
</reference>
<dbReference type="GO" id="GO:0005737">
    <property type="term" value="C:cytoplasm"/>
    <property type="evidence" value="ECO:0007669"/>
    <property type="project" value="UniProtKB-SubCell"/>
</dbReference>
<keyword evidence="6" id="KW-1185">Reference proteome</keyword>
<evidence type="ECO:0000256" key="3">
    <source>
        <dbReference type="ARBA" id="ARBA00023186"/>
    </source>
</evidence>
<comment type="subunit">
    <text evidence="4">UreD, UreF and UreG form a complex that acts as a GTP-hydrolysis-dependent molecular chaperone, activating the urease apoprotein by helping to assemble the nickel containing metallocenter of UreC. The UreE protein probably delivers the nickel.</text>
</comment>